<feature type="non-terminal residue" evidence="1">
    <location>
        <position position="1"/>
    </location>
</feature>
<protein>
    <submittedName>
        <fullName evidence="1">Uncharacterized protein</fullName>
    </submittedName>
</protein>
<dbReference type="AlphaFoldDB" id="A0A7J7LDU3"/>
<organism evidence="1 2">
    <name type="scientific">Kingdonia uniflora</name>
    <dbReference type="NCBI Taxonomy" id="39325"/>
    <lineage>
        <taxon>Eukaryota</taxon>
        <taxon>Viridiplantae</taxon>
        <taxon>Streptophyta</taxon>
        <taxon>Embryophyta</taxon>
        <taxon>Tracheophyta</taxon>
        <taxon>Spermatophyta</taxon>
        <taxon>Magnoliopsida</taxon>
        <taxon>Ranunculales</taxon>
        <taxon>Circaeasteraceae</taxon>
        <taxon>Kingdonia</taxon>
    </lineage>
</organism>
<reference evidence="1 2" key="1">
    <citation type="journal article" date="2020" name="IScience">
        <title>Genome Sequencing of the Endangered Kingdonia uniflora (Circaeasteraceae, Ranunculales) Reveals Potential Mechanisms of Evolutionary Specialization.</title>
        <authorList>
            <person name="Sun Y."/>
            <person name="Deng T."/>
            <person name="Zhang A."/>
            <person name="Moore M.J."/>
            <person name="Landis J.B."/>
            <person name="Lin N."/>
            <person name="Zhang H."/>
            <person name="Zhang X."/>
            <person name="Huang J."/>
            <person name="Zhang X."/>
            <person name="Sun H."/>
            <person name="Wang H."/>
        </authorList>
    </citation>
    <scope>NUCLEOTIDE SEQUENCE [LARGE SCALE GENOMIC DNA]</scope>
    <source>
        <strain evidence="1">TB1705</strain>
        <tissue evidence="1">Leaf</tissue>
    </source>
</reference>
<proteinExistence type="predicted"/>
<evidence type="ECO:0000313" key="1">
    <source>
        <dbReference type="EMBL" id="KAF6140826.1"/>
    </source>
</evidence>
<dbReference type="OrthoDB" id="674687at2759"/>
<comment type="caution">
    <text evidence="1">The sequence shown here is derived from an EMBL/GenBank/DDBJ whole genome shotgun (WGS) entry which is preliminary data.</text>
</comment>
<evidence type="ECO:0000313" key="2">
    <source>
        <dbReference type="Proteomes" id="UP000541444"/>
    </source>
</evidence>
<dbReference type="EMBL" id="JACGCM010002347">
    <property type="protein sequence ID" value="KAF6140826.1"/>
    <property type="molecule type" value="Genomic_DNA"/>
</dbReference>
<dbReference type="Proteomes" id="UP000541444">
    <property type="component" value="Unassembled WGS sequence"/>
</dbReference>
<accession>A0A7J7LDU3</accession>
<name>A0A7J7LDU3_9MAGN</name>
<gene>
    <name evidence="1" type="ORF">GIB67_042239</name>
</gene>
<sequence>KQRQNVQVPEDAEFLDETNDGGLHWTEVNLTCLARGWVTTSVQTTGRTKAFTFYQNVNIAFNRASSAPHDDQVGRPKLSGIPLTHNVWRTRG</sequence>
<keyword evidence="2" id="KW-1185">Reference proteome</keyword>